<keyword evidence="1" id="KW-0808">Transferase</keyword>
<comment type="caution">
    <text evidence="2">The sequence shown here is derived from an EMBL/GenBank/DDBJ whole genome shotgun (WGS) entry which is preliminary data.</text>
</comment>
<proteinExistence type="predicted"/>
<dbReference type="SUPFAM" id="SSF53335">
    <property type="entry name" value="S-adenosyl-L-methionine-dependent methyltransferases"/>
    <property type="match status" value="1"/>
</dbReference>
<evidence type="ECO:0000256" key="1">
    <source>
        <dbReference type="ARBA" id="ARBA00022679"/>
    </source>
</evidence>
<dbReference type="CDD" id="cd02440">
    <property type="entry name" value="AdoMet_MTases"/>
    <property type="match status" value="1"/>
</dbReference>
<name>A0A9X1KZP2_9BACT</name>
<organism evidence="2 3">
    <name type="scientific">Fulvivirga sedimenti</name>
    <dbReference type="NCBI Taxonomy" id="2879465"/>
    <lineage>
        <taxon>Bacteria</taxon>
        <taxon>Pseudomonadati</taxon>
        <taxon>Bacteroidota</taxon>
        <taxon>Cytophagia</taxon>
        <taxon>Cytophagales</taxon>
        <taxon>Fulvivirgaceae</taxon>
        <taxon>Fulvivirga</taxon>
    </lineage>
</organism>
<protein>
    <submittedName>
        <fullName evidence="2">Class I SAM-dependent methyltransferase</fullName>
    </submittedName>
</protein>
<dbReference type="EMBL" id="JAIXNE010000006">
    <property type="protein sequence ID" value="MCA6078515.1"/>
    <property type="molecule type" value="Genomic_DNA"/>
</dbReference>
<dbReference type="PANTHER" id="PTHR43861:SF3">
    <property type="entry name" value="PUTATIVE (AFU_ORTHOLOGUE AFUA_2G14390)-RELATED"/>
    <property type="match status" value="1"/>
</dbReference>
<reference evidence="2" key="1">
    <citation type="submission" date="2021-09" db="EMBL/GenBank/DDBJ databases">
        <title>Fulvivirga sp. isolated from coastal sediment.</title>
        <authorList>
            <person name="Yu H."/>
        </authorList>
    </citation>
    <scope>NUCLEOTIDE SEQUENCE</scope>
    <source>
        <strain evidence="2">1062</strain>
    </source>
</reference>
<dbReference type="GO" id="GO:0032259">
    <property type="term" value="P:methylation"/>
    <property type="evidence" value="ECO:0007669"/>
    <property type="project" value="UniProtKB-KW"/>
</dbReference>
<dbReference type="GO" id="GO:0008168">
    <property type="term" value="F:methyltransferase activity"/>
    <property type="evidence" value="ECO:0007669"/>
    <property type="project" value="UniProtKB-KW"/>
</dbReference>
<keyword evidence="3" id="KW-1185">Reference proteome</keyword>
<dbReference type="Pfam" id="PF13489">
    <property type="entry name" value="Methyltransf_23"/>
    <property type="match status" value="1"/>
</dbReference>
<dbReference type="PANTHER" id="PTHR43861">
    <property type="entry name" value="TRANS-ACONITATE 2-METHYLTRANSFERASE-RELATED"/>
    <property type="match status" value="1"/>
</dbReference>
<gene>
    <name evidence="2" type="ORF">LDX50_26815</name>
</gene>
<dbReference type="Proteomes" id="UP001139409">
    <property type="component" value="Unassembled WGS sequence"/>
</dbReference>
<dbReference type="RefSeq" id="WP_225699373.1">
    <property type="nucleotide sequence ID" value="NZ_JAIXNE010000006.1"/>
</dbReference>
<evidence type="ECO:0000313" key="2">
    <source>
        <dbReference type="EMBL" id="MCA6078515.1"/>
    </source>
</evidence>
<keyword evidence="2" id="KW-0489">Methyltransferase</keyword>
<dbReference type="InterPro" id="IPR029063">
    <property type="entry name" value="SAM-dependent_MTases_sf"/>
</dbReference>
<sequence>MKKSDMICQACGNQSLQHYLTVRDHFLSKEEFDLLHCIHCDMLTTYPVPEDISRYYDSEDYLSHQFTKKNLITALYKFIRDVQVNNKLDLIGSYHSAGSLLDVGCGTGYFLKTAQTNGYHVSGVEINTGARQVAQELIQIPIYASLSDIKESAFDIITLWHVLEHLPKPVTQFQRLHSLLSSKGTLLIAVPNYKSKDAVHYKEYWAGYDVPRHLYHFSQQSIHKLADKTGFIIERVVPMKYDSFYVSLLSERYKNSGPTAYINAFIQGMRSNMSASGSTEYSSLIYVLQKV</sequence>
<accession>A0A9X1KZP2</accession>
<dbReference type="Gene3D" id="3.40.50.150">
    <property type="entry name" value="Vaccinia Virus protein VP39"/>
    <property type="match status" value="1"/>
</dbReference>
<evidence type="ECO:0000313" key="3">
    <source>
        <dbReference type="Proteomes" id="UP001139409"/>
    </source>
</evidence>
<dbReference type="AlphaFoldDB" id="A0A9X1KZP2"/>